<dbReference type="Gene3D" id="1.10.10.10">
    <property type="entry name" value="Winged helix-like DNA-binding domain superfamily/Winged helix DNA-binding domain"/>
    <property type="match status" value="1"/>
</dbReference>
<dbReference type="Pfam" id="PF01037">
    <property type="entry name" value="AsnC_trans_reg"/>
    <property type="match status" value="1"/>
</dbReference>
<dbReference type="GO" id="GO:0005829">
    <property type="term" value="C:cytosol"/>
    <property type="evidence" value="ECO:0007669"/>
    <property type="project" value="TreeGrafter"/>
</dbReference>
<sequence length="159" mass="17160">MDPLIQLLAINSNRSAKELSGILSLTEDEVRSRIAAAEADGTILGYNAVVDRQKAGHRGVTALVEVKITPEREGGFDRLARRIAKFDQVRECFLMSGGYDLAIIVEGKDLLDVANFIAEKLSTIGGVLSTATHFQLKAYKQAGFLANGSGDEERLPVSP</sequence>
<keyword evidence="3" id="KW-1185">Reference proteome</keyword>
<dbReference type="InterPro" id="IPR011008">
    <property type="entry name" value="Dimeric_a/b-barrel"/>
</dbReference>
<dbReference type="SUPFAM" id="SSF54909">
    <property type="entry name" value="Dimeric alpha+beta barrel"/>
    <property type="match status" value="1"/>
</dbReference>
<dbReference type="PANTHER" id="PTHR30154">
    <property type="entry name" value="LEUCINE-RESPONSIVE REGULATORY PROTEIN"/>
    <property type="match status" value="1"/>
</dbReference>
<dbReference type="InterPro" id="IPR019888">
    <property type="entry name" value="Tscrpt_reg_AsnC-like"/>
</dbReference>
<comment type="caution">
    <text evidence="2">The sequence shown here is derived from an EMBL/GenBank/DDBJ whole genome shotgun (WGS) entry which is preliminary data.</text>
</comment>
<evidence type="ECO:0000313" key="2">
    <source>
        <dbReference type="EMBL" id="GEP43502.1"/>
    </source>
</evidence>
<dbReference type="Proteomes" id="UP000321577">
    <property type="component" value="Unassembled WGS sequence"/>
</dbReference>
<dbReference type="SMART" id="SM00344">
    <property type="entry name" value="HTH_ASNC"/>
    <property type="match status" value="1"/>
</dbReference>
<gene>
    <name evidence="2" type="ORF">BGE01nite_27930</name>
</gene>
<accession>A0A512M9V1</accession>
<dbReference type="Gene3D" id="3.30.70.920">
    <property type="match status" value="1"/>
</dbReference>
<dbReference type="GO" id="GO:0043200">
    <property type="term" value="P:response to amino acid"/>
    <property type="evidence" value="ECO:0007669"/>
    <property type="project" value="TreeGrafter"/>
</dbReference>
<dbReference type="GO" id="GO:0043565">
    <property type="term" value="F:sequence-specific DNA binding"/>
    <property type="evidence" value="ECO:0007669"/>
    <property type="project" value="TreeGrafter"/>
</dbReference>
<name>A0A512M9V1_9BACT</name>
<organism evidence="2 3">
    <name type="scientific">Brevifollis gellanilyticus</name>
    <dbReference type="NCBI Taxonomy" id="748831"/>
    <lineage>
        <taxon>Bacteria</taxon>
        <taxon>Pseudomonadati</taxon>
        <taxon>Verrucomicrobiota</taxon>
        <taxon>Verrucomicrobiia</taxon>
        <taxon>Verrucomicrobiales</taxon>
        <taxon>Verrucomicrobiaceae</taxon>
    </lineage>
</organism>
<reference evidence="2 3" key="1">
    <citation type="submission" date="2019-07" db="EMBL/GenBank/DDBJ databases">
        <title>Whole genome shotgun sequence of Brevifollis gellanilyticus NBRC 108608.</title>
        <authorList>
            <person name="Hosoyama A."/>
            <person name="Uohara A."/>
            <person name="Ohji S."/>
            <person name="Ichikawa N."/>
        </authorList>
    </citation>
    <scope>NUCLEOTIDE SEQUENCE [LARGE SCALE GENOMIC DNA]</scope>
    <source>
        <strain evidence="2 3">NBRC 108608</strain>
    </source>
</reference>
<evidence type="ECO:0000259" key="1">
    <source>
        <dbReference type="Pfam" id="PF01037"/>
    </source>
</evidence>
<dbReference type="EMBL" id="BKAG01000018">
    <property type="protein sequence ID" value="GEP43502.1"/>
    <property type="molecule type" value="Genomic_DNA"/>
</dbReference>
<dbReference type="RefSeq" id="WP_146851076.1">
    <property type="nucleotide sequence ID" value="NZ_BKAG01000018.1"/>
</dbReference>
<dbReference type="PANTHER" id="PTHR30154:SF34">
    <property type="entry name" value="TRANSCRIPTIONAL REGULATOR AZLB"/>
    <property type="match status" value="1"/>
</dbReference>
<dbReference type="InterPro" id="IPR019887">
    <property type="entry name" value="Tscrpt_reg_AsnC/Lrp_C"/>
</dbReference>
<protein>
    <submittedName>
        <fullName evidence="2">AsnC family transcriptional regulator</fullName>
    </submittedName>
</protein>
<dbReference type="OrthoDB" id="66249at2"/>
<feature type="domain" description="Transcription regulator AsnC/Lrp ligand binding" evidence="1">
    <location>
        <begin position="64"/>
        <end position="137"/>
    </location>
</feature>
<evidence type="ECO:0000313" key="3">
    <source>
        <dbReference type="Proteomes" id="UP000321577"/>
    </source>
</evidence>
<dbReference type="AlphaFoldDB" id="A0A512M9V1"/>
<dbReference type="InterPro" id="IPR036388">
    <property type="entry name" value="WH-like_DNA-bd_sf"/>
</dbReference>
<proteinExistence type="predicted"/>